<proteinExistence type="inferred from homology"/>
<dbReference type="InterPro" id="IPR051910">
    <property type="entry name" value="ComF/GntX_DNA_util-trans"/>
</dbReference>
<evidence type="ECO:0000313" key="3">
    <source>
        <dbReference type="Proteomes" id="UP001056708"/>
    </source>
</evidence>
<accession>A0ABY5AKR4</accession>
<dbReference type="PANTHER" id="PTHR47505">
    <property type="entry name" value="DNA UTILIZATION PROTEIN YHGH"/>
    <property type="match status" value="1"/>
</dbReference>
<gene>
    <name evidence="2" type="ORF">NEA10_13030</name>
</gene>
<dbReference type="RefSeq" id="WP_252660970.1">
    <property type="nucleotide sequence ID" value="NZ_CP098611.1"/>
</dbReference>
<comment type="similarity">
    <text evidence="1">Belongs to the ComF/GntX family.</text>
</comment>
<dbReference type="PANTHER" id="PTHR47505:SF1">
    <property type="entry name" value="DNA UTILIZATION PROTEIN YHGH"/>
    <property type="match status" value="1"/>
</dbReference>
<dbReference type="SUPFAM" id="SSF53271">
    <property type="entry name" value="PRTase-like"/>
    <property type="match status" value="1"/>
</dbReference>
<protein>
    <submittedName>
        <fullName evidence="2">ComF family protein</fullName>
    </submittedName>
</protein>
<evidence type="ECO:0000256" key="1">
    <source>
        <dbReference type="ARBA" id="ARBA00008007"/>
    </source>
</evidence>
<sequence length="227" mass="25611">MRLLNSVLDLFLRSNCPLCDRPLQGDELCLACQRRLNDCQQPKSVQQWQGTPPLFAWGIYQGDLKRAIAALKYENQPQLARPLGYRMGETWQQSPGLPKSLVVVPIPMHPEKQRQRGFNQAECLARYFCHLTGFSLAPKGLKRVKNTQALYGLTPQQRQQTLQRAIALGESFQRRPPRHPVLLFDDIYTTGSTTREAIALLQQHQIPVAGVATLAKTQGPSRSRSTP</sequence>
<dbReference type="Proteomes" id="UP001056708">
    <property type="component" value="Chromosome"/>
</dbReference>
<dbReference type="InterPro" id="IPR029057">
    <property type="entry name" value="PRTase-like"/>
</dbReference>
<evidence type="ECO:0000313" key="2">
    <source>
        <dbReference type="EMBL" id="USR89789.1"/>
    </source>
</evidence>
<dbReference type="InterPro" id="IPR000836">
    <property type="entry name" value="PRTase_dom"/>
</dbReference>
<name>A0ABY5AKR4_9CYAN</name>
<dbReference type="Gene3D" id="3.40.50.2020">
    <property type="match status" value="1"/>
</dbReference>
<dbReference type="EMBL" id="CP098611">
    <property type="protein sequence ID" value="USR89789.1"/>
    <property type="molecule type" value="Genomic_DNA"/>
</dbReference>
<keyword evidence="3" id="KW-1185">Reference proteome</keyword>
<organism evidence="2 3">
    <name type="scientific">Phormidium yuhuli AB48</name>
    <dbReference type="NCBI Taxonomy" id="2940671"/>
    <lineage>
        <taxon>Bacteria</taxon>
        <taxon>Bacillati</taxon>
        <taxon>Cyanobacteriota</taxon>
        <taxon>Cyanophyceae</taxon>
        <taxon>Oscillatoriophycideae</taxon>
        <taxon>Oscillatoriales</taxon>
        <taxon>Oscillatoriaceae</taxon>
        <taxon>Phormidium</taxon>
        <taxon>Phormidium yuhuli</taxon>
    </lineage>
</organism>
<dbReference type="CDD" id="cd06223">
    <property type="entry name" value="PRTases_typeI"/>
    <property type="match status" value="1"/>
</dbReference>
<reference evidence="2" key="1">
    <citation type="submission" date="2022-06" db="EMBL/GenBank/DDBJ databases">
        <title>Genome sequence of Phormidium yuhuli AB48 isolated from an industrial photobioreactor environment.</title>
        <authorList>
            <person name="Qiu Y."/>
            <person name="Noonan A.J.C."/>
            <person name="Dofher K."/>
            <person name="Koch M."/>
            <person name="Kieft B."/>
            <person name="Lin X."/>
            <person name="Ziels R.M."/>
            <person name="Hallam S.J."/>
        </authorList>
    </citation>
    <scope>NUCLEOTIDE SEQUENCE</scope>
    <source>
        <strain evidence="2">AB48</strain>
    </source>
</reference>